<dbReference type="InterPro" id="IPR052906">
    <property type="entry name" value="Type_IV_Methyl-Rstrct_Enzyme"/>
</dbReference>
<dbReference type="EMBL" id="JACHJV010000002">
    <property type="protein sequence ID" value="MBB4927632.1"/>
    <property type="molecule type" value="Genomic_DNA"/>
</dbReference>
<keyword evidence="1" id="KW-1133">Transmembrane helix</keyword>
<evidence type="ECO:0000313" key="4">
    <source>
        <dbReference type="Proteomes" id="UP000540506"/>
    </source>
</evidence>
<dbReference type="InterPro" id="IPR011335">
    <property type="entry name" value="Restrct_endonuc-II-like"/>
</dbReference>
<dbReference type="GO" id="GO:0015666">
    <property type="term" value="F:restriction endodeoxyribonuclease activity"/>
    <property type="evidence" value="ECO:0007669"/>
    <property type="project" value="TreeGrafter"/>
</dbReference>
<evidence type="ECO:0000313" key="3">
    <source>
        <dbReference type="EMBL" id="MBB4927632.1"/>
    </source>
</evidence>
<dbReference type="PANTHER" id="PTHR30015">
    <property type="entry name" value="MRR RESTRICTION SYSTEM PROTEIN"/>
    <property type="match status" value="1"/>
</dbReference>
<reference evidence="3 4" key="1">
    <citation type="submission" date="2020-08" db="EMBL/GenBank/DDBJ databases">
        <title>Sequencing the genomes of 1000 actinobacteria strains.</title>
        <authorList>
            <person name="Klenk H.-P."/>
        </authorList>
    </citation>
    <scope>NUCLEOTIDE SEQUENCE [LARGE SCALE GENOMIC DNA]</scope>
    <source>
        <strain evidence="3 4">DSM 41654</strain>
    </source>
</reference>
<dbReference type="SUPFAM" id="SSF52980">
    <property type="entry name" value="Restriction endonuclease-like"/>
    <property type="match status" value="1"/>
</dbReference>
<dbReference type="Pfam" id="PF04471">
    <property type="entry name" value="Mrr_cat"/>
    <property type="match status" value="1"/>
</dbReference>
<dbReference type="Proteomes" id="UP000540506">
    <property type="component" value="Unassembled WGS sequence"/>
</dbReference>
<accession>A0A7W7R8Y4</accession>
<dbReference type="GO" id="GO:0003677">
    <property type="term" value="F:DNA binding"/>
    <property type="evidence" value="ECO:0007669"/>
    <property type="project" value="InterPro"/>
</dbReference>
<dbReference type="AlphaFoldDB" id="A0A7W7R8Y4"/>
<keyword evidence="4" id="KW-1185">Reference proteome</keyword>
<gene>
    <name evidence="3" type="ORF">FHR34_006727</name>
</gene>
<organism evidence="3 4">
    <name type="scientific">Kitasatospora kifunensis</name>
    <name type="common">Streptomyces kifunensis</name>
    <dbReference type="NCBI Taxonomy" id="58351"/>
    <lineage>
        <taxon>Bacteria</taxon>
        <taxon>Bacillati</taxon>
        <taxon>Actinomycetota</taxon>
        <taxon>Actinomycetes</taxon>
        <taxon>Kitasatosporales</taxon>
        <taxon>Streptomycetaceae</taxon>
        <taxon>Kitasatospora</taxon>
    </lineage>
</organism>
<dbReference type="PANTHER" id="PTHR30015:SF6">
    <property type="entry name" value="SLL1429 PROTEIN"/>
    <property type="match status" value="1"/>
</dbReference>
<keyword evidence="1" id="KW-0812">Transmembrane</keyword>
<evidence type="ECO:0000256" key="1">
    <source>
        <dbReference type="SAM" id="Phobius"/>
    </source>
</evidence>
<feature type="domain" description="Restriction endonuclease type IV Mrr" evidence="2">
    <location>
        <begin position="101"/>
        <end position="212"/>
    </location>
</feature>
<comment type="caution">
    <text evidence="3">The sequence shown here is derived from an EMBL/GenBank/DDBJ whole genome shotgun (WGS) entry which is preliminary data.</text>
</comment>
<dbReference type="InterPro" id="IPR011856">
    <property type="entry name" value="tRNA_endonuc-like_dom_sf"/>
</dbReference>
<dbReference type="GO" id="GO:0009307">
    <property type="term" value="P:DNA restriction-modification system"/>
    <property type="evidence" value="ECO:0007669"/>
    <property type="project" value="InterPro"/>
</dbReference>
<proteinExistence type="predicted"/>
<name>A0A7W7R8Y4_KITKI</name>
<protein>
    <submittedName>
        <fullName evidence="3">Restriction system protein</fullName>
    </submittedName>
</protein>
<feature type="transmembrane region" description="Helical" evidence="1">
    <location>
        <begin position="49"/>
        <end position="68"/>
    </location>
</feature>
<dbReference type="Gene3D" id="3.40.1350.10">
    <property type="match status" value="1"/>
</dbReference>
<dbReference type="InterPro" id="IPR007560">
    <property type="entry name" value="Restrct_endonuc_IV_Mrr"/>
</dbReference>
<keyword evidence="1" id="KW-0472">Membrane</keyword>
<sequence length="222" mass="24262">MTSRRPARRTGRTGRTKNDDFGALVAGVLALLLITFMLLLTTLHAAENHPAIAVLIGAGLVGLLVLLARRRLEQRRHRQQAAWREQQIQATRSYEIAPYHHMNSREFEHALAYLCRRDGCRDVQVIGGAGDLAADVIATAPDGRRIVIQAKRFGPNTTVGSGDVQKVNGTYRDVHGGHLAAIVTTSRFTKPAAELAHRVGIRTFDANALAGWASRTGPAPWH</sequence>
<evidence type="ECO:0000259" key="2">
    <source>
        <dbReference type="Pfam" id="PF04471"/>
    </source>
</evidence>
<feature type="transmembrane region" description="Helical" evidence="1">
    <location>
        <begin position="21"/>
        <end position="43"/>
    </location>
</feature>
<dbReference type="RefSeq" id="WP_312897543.1">
    <property type="nucleotide sequence ID" value="NZ_JACHJV010000002.1"/>
</dbReference>